<name>A0A1A9ZQ52_GLOPL</name>
<dbReference type="Proteomes" id="UP000092445">
    <property type="component" value="Unassembled WGS sequence"/>
</dbReference>
<keyword evidence="1" id="KW-0812">Transmembrane</keyword>
<proteinExistence type="predicted"/>
<protein>
    <submittedName>
        <fullName evidence="2">Uncharacterized protein</fullName>
    </submittedName>
</protein>
<feature type="transmembrane region" description="Helical" evidence="1">
    <location>
        <begin position="35"/>
        <end position="53"/>
    </location>
</feature>
<keyword evidence="1" id="KW-0472">Membrane</keyword>
<reference evidence="2" key="2">
    <citation type="submission" date="2020-05" db="UniProtKB">
        <authorList>
            <consortium name="EnsemblMetazoa"/>
        </authorList>
    </citation>
    <scope>IDENTIFICATION</scope>
    <source>
        <strain evidence="2">IAEA</strain>
    </source>
</reference>
<sequence length="144" mass="16750">MPNHPVQTNDDSDCLYINNSIIREKTHSGCNQNRIPQLILFAFILTLYCNVLIQAKTLSKPKEPAPTTEKMSMVHSDMYDMIMPDSYGDDPSKTMEYQNFDAFFNAEKKMKNEDFKMPEETEMIVMVPAPKELMEKHKNDLQKH</sequence>
<dbReference type="EnsemblMetazoa" id="GPAI021557-RA">
    <property type="protein sequence ID" value="GPAI021557-PA"/>
    <property type="gene ID" value="GPAI021557"/>
</dbReference>
<evidence type="ECO:0000313" key="3">
    <source>
        <dbReference type="Proteomes" id="UP000092445"/>
    </source>
</evidence>
<keyword evidence="1" id="KW-1133">Transmembrane helix</keyword>
<evidence type="ECO:0000313" key="2">
    <source>
        <dbReference type="EnsemblMetazoa" id="GPAI021557-PA"/>
    </source>
</evidence>
<evidence type="ECO:0000256" key="1">
    <source>
        <dbReference type="SAM" id="Phobius"/>
    </source>
</evidence>
<reference evidence="3" key="1">
    <citation type="submission" date="2014-03" db="EMBL/GenBank/DDBJ databases">
        <authorList>
            <person name="Aksoy S."/>
            <person name="Warren W."/>
            <person name="Wilson R.K."/>
        </authorList>
    </citation>
    <scope>NUCLEOTIDE SEQUENCE [LARGE SCALE GENOMIC DNA]</scope>
    <source>
        <strain evidence="3">IAEA</strain>
    </source>
</reference>
<dbReference type="VEuPathDB" id="VectorBase:GPAI021557"/>
<accession>A0A1A9ZQ52</accession>
<dbReference type="AlphaFoldDB" id="A0A1A9ZQ52"/>
<organism evidence="2 3">
    <name type="scientific">Glossina pallidipes</name>
    <name type="common">Tsetse fly</name>
    <dbReference type="NCBI Taxonomy" id="7398"/>
    <lineage>
        <taxon>Eukaryota</taxon>
        <taxon>Metazoa</taxon>
        <taxon>Ecdysozoa</taxon>
        <taxon>Arthropoda</taxon>
        <taxon>Hexapoda</taxon>
        <taxon>Insecta</taxon>
        <taxon>Pterygota</taxon>
        <taxon>Neoptera</taxon>
        <taxon>Endopterygota</taxon>
        <taxon>Diptera</taxon>
        <taxon>Brachycera</taxon>
        <taxon>Muscomorpha</taxon>
        <taxon>Hippoboscoidea</taxon>
        <taxon>Glossinidae</taxon>
        <taxon>Glossina</taxon>
    </lineage>
</organism>
<keyword evidence="3" id="KW-1185">Reference proteome</keyword>